<evidence type="ECO:0000256" key="8">
    <source>
        <dbReference type="SAM" id="Phobius"/>
    </source>
</evidence>
<dbReference type="Proteomes" id="UP000014523">
    <property type="component" value="Unassembled WGS sequence"/>
</dbReference>
<comment type="similarity">
    <text evidence="2">Belongs to the EamA transporter family.</text>
</comment>
<proteinExistence type="inferred from homology"/>
<evidence type="ECO:0000256" key="4">
    <source>
        <dbReference type="ARBA" id="ARBA00022475"/>
    </source>
</evidence>
<feature type="transmembrane region" description="Helical" evidence="8">
    <location>
        <begin position="178"/>
        <end position="196"/>
    </location>
</feature>
<sequence length="317" mass="35680">MIKGIAYSILASVTFGVLYFYSQFLGSLDSEQTFGWRIIATIPFLTLFMWLSGDLSLIKTVFKRILANPSLLLLLLTTSVLTSAQLWLFLWAPMHGRGLQVSLGYFLLPLVLVLAGSFLYGEKLSKFQYVAVLLAVFGVGHEIWRLGSIAWETAFVALGYAAYFVLRKKIQTDHLGGFWWDLMLILPIAIFFIQTGEMSYLKFLEHPSLIVVVIGLGLLSAIGLGSYILASRYLPLIIFGLLGYLEPVLLALVSLLIGEKIGADEWLTYIPIWLAVLVLVIEGAVHLYQQKLRKQHLELNLKQYSQRVNLDDKEQKS</sequence>
<protein>
    <submittedName>
        <fullName evidence="10">Protein RarD</fullName>
    </submittedName>
</protein>
<keyword evidence="5 8" id="KW-0812">Transmembrane</keyword>
<keyword evidence="4" id="KW-1003">Cell membrane</keyword>
<evidence type="ECO:0000313" key="10">
    <source>
        <dbReference type="EMBL" id="EPF80279.1"/>
    </source>
</evidence>
<dbReference type="RefSeq" id="WP_016540505.1">
    <property type="nucleotide sequence ID" value="NZ_ASQH01000003.1"/>
</dbReference>
<reference evidence="10 11" key="1">
    <citation type="submission" date="2013-06" db="EMBL/GenBank/DDBJ databases">
        <title>The Genome Sequence of Acinetobacter gyllenbergii CIP 110306.</title>
        <authorList>
            <consortium name="The Broad Institute Genome Sequencing Platform"/>
            <consortium name="The Broad Institute Genome Sequencing Center for Infectious Disease"/>
            <person name="Cerqueira G."/>
            <person name="Feldgarden M."/>
            <person name="Courvalin P."/>
            <person name="Perichon B."/>
            <person name="Grillot-Courvalin C."/>
            <person name="Clermont D."/>
            <person name="Rocha E."/>
            <person name="Yoon E.-J."/>
            <person name="Nemec A."/>
            <person name="Young S.K."/>
            <person name="Zeng Q."/>
            <person name="Gargeya S."/>
            <person name="Fitzgerald M."/>
            <person name="Abouelleil A."/>
            <person name="Alvarado L."/>
            <person name="Berlin A.M."/>
            <person name="Chapman S.B."/>
            <person name="Dewar J."/>
            <person name="Goldberg J."/>
            <person name="Griggs A."/>
            <person name="Gujja S."/>
            <person name="Hansen M."/>
            <person name="Howarth C."/>
            <person name="Imamovic A."/>
            <person name="Larimer J."/>
            <person name="McCowan C."/>
            <person name="Murphy C."/>
            <person name="Pearson M."/>
            <person name="Priest M."/>
            <person name="Roberts A."/>
            <person name="Saif S."/>
            <person name="Shea T."/>
            <person name="Sykes S."/>
            <person name="Wortman J."/>
            <person name="Nusbaum C."/>
            <person name="Birren B."/>
        </authorList>
    </citation>
    <scope>NUCLEOTIDE SEQUENCE [LARGE SCALE GENOMIC DNA]</scope>
    <source>
        <strain evidence="10 11">CIP 110306</strain>
    </source>
</reference>
<evidence type="ECO:0000256" key="7">
    <source>
        <dbReference type="ARBA" id="ARBA00023136"/>
    </source>
</evidence>
<feature type="transmembrane region" description="Helical" evidence="8">
    <location>
        <begin position="102"/>
        <end position="120"/>
    </location>
</feature>
<accession>A0A829HH72</accession>
<gene>
    <name evidence="10" type="ORF">F957_02353</name>
</gene>
<feature type="domain" description="EamA" evidence="9">
    <location>
        <begin position="3"/>
        <end position="139"/>
    </location>
</feature>
<evidence type="ECO:0000256" key="2">
    <source>
        <dbReference type="ARBA" id="ARBA00007362"/>
    </source>
</evidence>
<dbReference type="InterPro" id="IPR000620">
    <property type="entry name" value="EamA_dom"/>
</dbReference>
<feature type="transmembrane region" description="Helical" evidence="8">
    <location>
        <begin position="149"/>
        <end position="166"/>
    </location>
</feature>
<dbReference type="AlphaFoldDB" id="A0A829HH72"/>
<keyword evidence="7 8" id="KW-0472">Membrane</keyword>
<evidence type="ECO:0000256" key="6">
    <source>
        <dbReference type="ARBA" id="ARBA00022989"/>
    </source>
</evidence>
<evidence type="ECO:0000256" key="3">
    <source>
        <dbReference type="ARBA" id="ARBA00022448"/>
    </source>
</evidence>
<dbReference type="SUPFAM" id="SSF103481">
    <property type="entry name" value="Multidrug resistance efflux transporter EmrE"/>
    <property type="match status" value="1"/>
</dbReference>
<feature type="transmembrane region" description="Helical" evidence="8">
    <location>
        <begin position="71"/>
        <end position="90"/>
    </location>
</feature>
<dbReference type="Pfam" id="PF00892">
    <property type="entry name" value="EamA"/>
    <property type="match status" value="1"/>
</dbReference>
<dbReference type="InterPro" id="IPR037185">
    <property type="entry name" value="EmrE-like"/>
</dbReference>
<name>A0A829HH72_9GAMM</name>
<feature type="transmembrane region" description="Helical" evidence="8">
    <location>
        <begin position="127"/>
        <end position="143"/>
    </location>
</feature>
<feature type="transmembrane region" description="Helical" evidence="8">
    <location>
        <begin position="34"/>
        <end position="51"/>
    </location>
</feature>
<dbReference type="GO" id="GO:0005886">
    <property type="term" value="C:plasma membrane"/>
    <property type="evidence" value="ECO:0007669"/>
    <property type="project" value="UniProtKB-SubCell"/>
</dbReference>
<organism evidence="10 11">
    <name type="scientific">Acinetobacter gyllenbergii CIP 110306 = MTCC 11365</name>
    <dbReference type="NCBI Taxonomy" id="1217657"/>
    <lineage>
        <taxon>Bacteria</taxon>
        <taxon>Pseudomonadati</taxon>
        <taxon>Pseudomonadota</taxon>
        <taxon>Gammaproteobacteria</taxon>
        <taxon>Moraxellales</taxon>
        <taxon>Moraxellaceae</taxon>
        <taxon>Acinetobacter</taxon>
    </lineage>
</organism>
<dbReference type="InterPro" id="IPR004626">
    <property type="entry name" value="RarD"/>
</dbReference>
<comment type="subcellular location">
    <subcellularLocation>
        <location evidence="1">Cell membrane</location>
        <topology evidence="1">Multi-pass membrane protein</topology>
    </subcellularLocation>
</comment>
<evidence type="ECO:0000256" key="5">
    <source>
        <dbReference type="ARBA" id="ARBA00022692"/>
    </source>
</evidence>
<evidence type="ECO:0000313" key="11">
    <source>
        <dbReference type="Proteomes" id="UP000014523"/>
    </source>
</evidence>
<feature type="transmembrane region" description="Helical" evidence="8">
    <location>
        <begin position="236"/>
        <end position="257"/>
    </location>
</feature>
<dbReference type="NCBIfam" id="TIGR00688">
    <property type="entry name" value="rarD"/>
    <property type="match status" value="1"/>
</dbReference>
<keyword evidence="6 8" id="KW-1133">Transmembrane helix</keyword>
<feature type="transmembrane region" description="Helical" evidence="8">
    <location>
        <begin position="5"/>
        <end position="22"/>
    </location>
</feature>
<evidence type="ECO:0000256" key="1">
    <source>
        <dbReference type="ARBA" id="ARBA00004651"/>
    </source>
</evidence>
<comment type="caution">
    <text evidence="10">The sequence shown here is derived from an EMBL/GenBank/DDBJ whole genome shotgun (WGS) entry which is preliminary data.</text>
</comment>
<keyword evidence="3" id="KW-0813">Transport</keyword>
<keyword evidence="11" id="KW-1185">Reference proteome</keyword>
<dbReference type="EMBL" id="ATGG01000017">
    <property type="protein sequence ID" value="EPF80279.1"/>
    <property type="molecule type" value="Genomic_DNA"/>
</dbReference>
<feature type="transmembrane region" description="Helical" evidence="8">
    <location>
        <begin position="208"/>
        <end position="229"/>
    </location>
</feature>
<feature type="transmembrane region" description="Helical" evidence="8">
    <location>
        <begin position="269"/>
        <end position="288"/>
    </location>
</feature>
<evidence type="ECO:0000259" key="9">
    <source>
        <dbReference type="Pfam" id="PF00892"/>
    </source>
</evidence>